<evidence type="ECO:0000313" key="4">
    <source>
        <dbReference type="Proteomes" id="UP000323454"/>
    </source>
</evidence>
<feature type="domain" description="Acyltransferase 3" evidence="2">
    <location>
        <begin position="13"/>
        <end position="329"/>
    </location>
</feature>
<dbReference type="InterPro" id="IPR050879">
    <property type="entry name" value="Acyltransferase_3"/>
</dbReference>
<feature type="transmembrane region" description="Helical" evidence="1">
    <location>
        <begin position="258"/>
        <end position="276"/>
    </location>
</feature>
<dbReference type="GO" id="GO:0016020">
    <property type="term" value="C:membrane"/>
    <property type="evidence" value="ECO:0007669"/>
    <property type="project" value="TreeGrafter"/>
</dbReference>
<dbReference type="Proteomes" id="UP000323454">
    <property type="component" value="Unassembled WGS sequence"/>
</dbReference>
<protein>
    <submittedName>
        <fullName evidence="3">Acyltransferase</fullName>
    </submittedName>
</protein>
<evidence type="ECO:0000313" key="3">
    <source>
        <dbReference type="EMBL" id="KAA2261179.1"/>
    </source>
</evidence>
<feature type="transmembrane region" description="Helical" evidence="1">
    <location>
        <begin position="179"/>
        <end position="203"/>
    </location>
</feature>
<dbReference type="GO" id="GO:0016747">
    <property type="term" value="F:acyltransferase activity, transferring groups other than amino-acyl groups"/>
    <property type="evidence" value="ECO:0007669"/>
    <property type="project" value="InterPro"/>
</dbReference>
<proteinExistence type="predicted"/>
<organism evidence="3 4">
    <name type="scientific">Solihabitans fulvus</name>
    <dbReference type="NCBI Taxonomy" id="1892852"/>
    <lineage>
        <taxon>Bacteria</taxon>
        <taxon>Bacillati</taxon>
        <taxon>Actinomycetota</taxon>
        <taxon>Actinomycetes</taxon>
        <taxon>Pseudonocardiales</taxon>
        <taxon>Pseudonocardiaceae</taxon>
        <taxon>Solihabitans</taxon>
    </lineage>
</organism>
<reference evidence="3 4" key="2">
    <citation type="submission" date="2019-09" db="EMBL/GenBank/DDBJ databases">
        <authorList>
            <person name="Jin C."/>
        </authorList>
    </citation>
    <scope>NUCLEOTIDE SEQUENCE [LARGE SCALE GENOMIC DNA]</scope>
    <source>
        <strain evidence="3 4">AN110305</strain>
    </source>
</reference>
<keyword evidence="1" id="KW-0472">Membrane</keyword>
<keyword evidence="1" id="KW-1133">Transmembrane helix</keyword>
<evidence type="ECO:0000256" key="1">
    <source>
        <dbReference type="SAM" id="Phobius"/>
    </source>
</evidence>
<dbReference type="InterPro" id="IPR002656">
    <property type="entry name" value="Acyl_transf_3_dom"/>
</dbReference>
<dbReference type="RefSeq" id="WP_149850810.1">
    <property type="nucleotide sequence ID" value="NZ_VUOB01000030.1"/>
</dbReference>
<feature type="transmembrane region" description="Helical" evidence="1">
    <location>
        <begin position="47"/>
        <end position="69"/>
    </location>
</feature>
<evidence type="ECO:0000259" key="2">
    <source>
        <dbReference type="Pfam" id="PF01757"/>
    </source>
</evidence>
<keyword evidence="4" id="KW-1185">Reference proteome</keyword>
<feature type="transmembrane region" description="Helical" evidence="1">
    <location>
        <begin position="17"/>
        <end position="35"/>
    </location>
</feature>
<feature type="transmembrane region" description="Helical" evidence="1">
    <location>
        <begin position="89"/>
        <end position="110"/>
    </location>
</feature>
<keyword evidence="1" id="KW-0812">Transmembrane</keyword>
<dbReference type="Pfam" id="PF01757">
    <property type="entry name" value="Acyl_transf_3"/>
    <property type="match status" value="1"/>
</dbReference>
<reference evidence="3 4" key="1">
    <citation type="submission" date="2019-09" db="EMBL/GenBank/DDBJ databases">
        <title>Goodfellowia gen. nov., a new genus of the Pseudonocardineae related to Actinoalloteichus, containing Goodfellowia coeruleoviolacea gen. nov., comb. nov. gen. nov., comb. nov.</title>
        <authorList>
            <person name="Labeda D."/>
        </authorList>
    </citation>
    <scope>NUCLEOTIDE SEQUENCE [LARGE SCALE GENOMIC DNA]</scope>
    <source>
        <strain evidence="3 4">AN110305</strain>
    </source>
</reference>
<dbReference type="EMBL" id="VUOB01000030">
    <property type="protein sequence ID" value="KAA2261179.1"/>
    <property type="molecule type" value="Genomic_DNA"/>
</dbReference>
<comment type="caution">
    <text evidence="3">The sequence shown here is derived from an EMBL/GenBank/DDBJ whole genome shotgun (WGS) entry which is preliminary data.</text>
</comment>
<feature type="transmembrane region" description="Helical" evidence="1">
    <location>
        <begin position="312"/>
        <end position="333"/>
    </location>
</feature>
<dbReference type="GO" id="GO:0000271">
    <property type="term" value="P:polysaccharide biosynthetic process"/>
    <property type="evidence" value="ECO:0007669"/>
    <property type="project" value="TreeGrafter"/>
</dbReference>
<feature type="transmembrane region" description="Helical" evidence="1">
    <location>
        <begin position="152"/>
        <end position="172"/>
    </location>
</feature>
<gene>
    <name evidence="3" type="ORF">F0L68_18300</name>
</gene>
<feature type="transmembrane region" description="Helical" evidence="1">
    <location>
        <begin position="236"/>
        <end position="252"/>
    </location>
</feature>
<keyword evidence="3" id="KW-0808">Transferase</keyword>
<sequence>MTATTPPRAPSDNAFDLLRLVGALLVIAEHSWVLAGHDTPLGRASGSGFGSIGVGIFFLTSGYLISASWLADPSVRRYAARRALRIYPAYLVVVAGTALVLGPLLTTLSARAYFTNSGTWSYLARNLLVYPVSYALPGVFEHAPQPGVVNGSLWTIRVEVLCYLGVAALGLFRLLRRRSVLVTLAAAGLAVATVVHVTGYGGLLYPLPVAADAAEPLAFFAIGAAARWFGPRVAPPWWLAALSVLAWLVAWGTPVANLLSIVAVSCVTFTVAFRSPTVLHHPLRGWDLSYGTYLLAFPVQQVLVQLGVRAPALLLLATTAVALPLAAVSWRLLERPALRLKPRRPTVDPARSLGQTGTGGR</sequence>
<name>A0A5B2XDR5_9PSEU</name>
<dbReference type="OrthoDB" id="9796461at2"/>
<dbReference type="PANTHER" id="PTHR23028">
    <property type="entry name" value="ACETYLTRANSFERASE"/>
    <property type="match status" value="1"/>
</dbReference>
<accession>A0A5B2XDR5</accession>
<dbReference type="PANTHER" id="PTHR23028:SF53">
    <property type="entry name" value="ACYL_TRANSF_3 DOMAIN-CONTAINING PROTEIN"/>
    <property type="match status" value="1"/>
</dbReference>
<dbReference type="AlphaFoldDB" id="A0A5B2XDR5"/>
<keyword evidence="3" id="KW-0012">Acyltransferase</keyword>